<keyword evidence="5" id="KW-0479">Metal-binding</keyword>
<dbReference type="GO" id="GO:0005576">
    <property type="term" value="C:extracellular region"/>
    <property type="evidence" value="ECO:0007669"/>
    <property type="project" value="UniProtKB-SubCell"/>
</dbReference>
<name>A0A9Q0DWD1_9TELE</name>
<dbReference type="PANTHER" id="PTHR11716:SF1">
    <property type="entry name" value="OTOCONIN-90"/>
    <property type="match status" value="1"/>
</dbReference>
<protein>
    <recommendedName>
        <fullName evidence="8">Phospholipase A2</fullName>
        <ecNumber evidence="8">3.1.1.4</ecNumber>
    </recommendedName>
</protein>
<dbReference type="Pfam" id="PF00068">
    <property type="entry name" value="Phospholip_A2_1"/>
    <property type="match status" value="1"/>
</dbReference>
<feature type="active site" evidence="4">
    <location>
        <position position="180"/>
    </location>
</feature>
<dbReference type="EMBL" id="JANIIK010000111">
    <property type="protein sequence ID" value="KAJ3594931.1"/>
    <property type="molecule type" value="Genomic_DNA"/>
</dbReference>
<evidence type="ECO:0000313" key="12">
    <source>
        <dbReference type="Proteomes" id="UP001148018"/>
    </source>
</evidence>
<feature type="disulfide bond" evidence="6">
    <location>
        <begin position="183"/>
        <end position="224"/>
    </location>
</feature>
<evidence type="ECO:0000256" key="2">
    <source>
        <dbReference type="ARBA" id="ARBA00022525"/>
    </source>
</evidence>
<gene>
    <name evidence="11" type="ORF">NHX12_004236</name>
</gene>
<dbReference type="InterPro" id="IPR036444">
    <property type="entry name" value="PLipase_A2_dom_sf"/>
</dbReference>
<keyword evidence="8" id="KW-0378">Hydrolase</keyword>
<comment type="caution">
    <text evidence="11">The sequence shown here is derived from an EMBL/GenBank/DDBJ whole genome shotgun (WGS) entry which is preliminary data.</text>
</comment>
<dbReference type="SMART" id="SM00085">
    <property type="entry name" value="PA2c"/>
    <property type="match status" value="1"/>
</dbReference>
<dbReference type="PRINTS" id="PR00389">
    <property type="entry name" value="PHPHLIPASEA2"/>
</dbReference>
<evidence type="ECO:0000259" key="10">
    <source>
        <dbReference type="SMART" id="SM00085"/>
    </source>
</evidence>
<evidence type="ECO:0000256" key="6">
    <source>
        <dbReference type="PIRSR" id="PIRSR601211-3"/>
    </source>
</evidence>
<accession>A0A9Q0DWD1</accession>
<dbReference type="Proteomes" id="UP001148018">
    <property type="component" value="Unassembled WGS sequence"/>
</dbReference>
<feature type="domain" description="Phospholipase A2-like central" evidence="10">
    <location>
        <begin position="135"/>
        <end position="253"/>
    </location>
</feature>
<feature type="region of interest" description="Disordered" evidence="9">
    <location>
        <begin position="1"/>
        <end position="60"/>
    </location>
</feature>
<dbReference type="GO" id="GO:0006644">
    <property type="term" value="P:phospholipid metabolic process"/>
    <property type="evidence" value="ECO:0007669"/>
    <property type="project" value="InterPro"/>
</dbReference>
<evidence type="ECO:0000256" key="1">
    <source>
        <dbReference type="ARBA" id="ARBA00004613"/>
    </source>
</evidence>
<comment type="catalytic activity">
    <reaction evidence="8">
        <text>a 1,2-diacyl-sn-glycero-3-phosphocholine + H2O = a 1-acyl-sn-glycero-3-phosphocholine + a fatty acid + H(+)</text>
        <dbReference type="Rhea" id="RHEA:15801"/>
        <dbReference type="ChEBI" id="CHEBI:15377"/>
        <dbReference type="ChEBI" id="CHEBI:15378"/>
        <dbReference type="ChEBI" id="CHEBI:28868"/>
        <dbReference type="ChEBI" id="CHEBI:57643"/>
        <dbReference type="ChEBI" id="CHEBI:58168"/>
        <dbReference type="EC" id="3.1.1.4"/>
    </reaction>
</comment>
<dbReference type="OrthoDB" id="8856917at2759"/>
<keyword evidence="12" id="KW-1185">Reference proteome</keyword>
<keyword evidence="8" id="KW-0443">Lipid metabolism</keyword>
<keyword evidence="5 8" id="KW-0106">Calcium</keyword>
<dbReference type="InterPro" id="IPR033113">
    <property type="entry name" value="PLA2_histidine"/>
</dbReference>
<feature type="binding site" evidence="5">
    <location>
        <position position="160"/>
    </location>
    <ligand>
        <name>Ca(2+)</name>
        <dbReference type="ChEBI" id="CHEBI:29108"/>
    </ligand>
</feature>
<keyword evidence="2 8" id="KW-0964">Secreted</keyword>
<reference evidence="11" key="1">
    <citation type="submission" date="2022-07" db="EMBL/GenBank/DDBJ databases">
        <title>Chromosome-level genome of Muraenolepis orangiensis.</title>
        <authorList>
            <person name="Kim J."/>
        </authorList>
    </citation>
    <scope>NUCLEOTIDE SEQUENCE</scope>
    <source>
        <strain evidence="11">KU_S4_2022</strain>
        <tissue evidence="11">Muscle</tissue>
    </source>
</reference>
<comment type="cofactor">
    <cofactor evidence="5">
        <name>Ca(2+)</name>
        <dbReference type="ChEBI" id="CHEBI:29108"/>
    </cofactor>
    <text evidence="5">Binds 1 Ca(2+) ion per subunit.</text>
</comment>
<feature type="disulfide bond" evidence="6">
    <location>
        <begin position="192"/>
        <end position="217"/>
    </location>
</feature>
<feature type="region of interest" description="Disordered" evidence="9">
    <location>
        <begin position="228"/>
        <end position="337"/>
    </location>
</feature>
<feature type="compositionally biased region" description="Pro residues" evidence="9">
    <location>
        <begin position="239"/>
        <end position="276"/>
    </location>
</feature>
<dbReference type="GO" id="GO:0047498">
    <property type="term" value="F:calcium-dependent phospholipase A2 activity"/>
    <property type="evidence" value="ECO:0007669"/>
    <property type="project" value="TreeGrafter"/>
</dbReference>
<dbReference type="GO" id="GO:0016042">
    <property type="term" value="P:lipid catabolic process"/>
    <property type="evidence" value="ECO:0007669"/>
    <property type="project" value="InterPro"/>
</dbReference>
<dbReference type="GO" id="GO:0005509">
    <property type="term" value="F:calcium ion binding"/>
    <property type="evidence" value="ECO:0007669"/>
    <property type="project" value="InterPro"/>
</dbReference>
<feature type="active site" evidence="4">
    <location>
        <position position="225"/>
    </location>
</feature>
<dbReference type="InterPro" id="IPR016090">
    <property type="entry name" value="PLA2-like_dom"/>
</dbReference>
<comment type="similarity">
    <text evidence="7">Belongs to the phospholipase A2 family.</text>
</comment>
<dbReference type="InterPro" id="IPR001211">
    <property type="entry name" value="PLA2"/>
</dbReference>
<feature type="compositionally biased region" description="Polar residues" evidence="9">
    <location>
        <begin position="1"/>
        <end position="17"/>
    </location>
</feature>
<dbReference type="Gene3D" id="1.20.90.10">
    <property type="entry name" value="Phospholipase A2 domain"/>
    <property type="match status" value="1"/>
</dbReference>
<proteinExistence type="inferred from homology"/>
<dbReference type="GO" id="GO:0050482">
    <property type="term" value="P:arachidonate secretion"/>
    <property type="evidence" value="ECO:0007669"/>
    <property type="project" value="InterPro"/>
</dbReference>
<evidence type="ECO:0000256" key="5">
    <source>
        <dbReference type="PIRSR" id="PIRSR601211-2"/>
    </source>
</evidence>
<evidence type="ECO:0000313" key="11">
    <source>
        <dbReference type="EMBL" id="KAJ3594931.1"/>
    </source>
</evidence>
<feature type="binding site" evidence="5">
    <location>
        <position position="162"/>
    </location>
    <ligand>
        <name>Ca(2+)</name>
        <dbReference type="ChEBI" id="CHEBI:29108"/>
    </ligand>
</feature>
<sequence>MATRSPSWAATPTPSDASQEEAELTLTTPSDDLASPSPGEPPAEPLAEPPGEPPGECWEQATVDPPLTLQLTTEDCNHDNHHRLHRVGVAQKRVGLHFWSLLEAAGLTDIQLPTEGPECSDSFRVLAGAGRPGRVLPALGAMLRCLTGRCPQDYQMYGCYCGQEGRGPPQDPLDRCCLLHQCCLRQISTMGCRADRRLTAQVSCEGGSPRCQGVTACDKLQCVCDKTSADDESGEVKPRPPPFRPAPPPSRPAPPPSRPAPPPSRPAPPPSRPPPHSAAAPSSGEWPQRPPTPGGIQPHNHRPIRPSAGAPERTPAPEEEEKGGEEEEEEEEEEDDR</sequence>
<organism evidence="11 12">
    <name type="scientific">Muraenolepis orangiensis</name>
    <name type="common">Patagonian moray cod</name>
    <dbReference type="NCBI Taxonomy" id="630683"/>
    <lineage>
        <taxon>Eukaryota</taxon>
        <taxon>Metazoa</taxon>
        <taxon>Chordata</taxon>
        <taxon>Craniata</taxon>
        <taxon>Vertebrata</taxon>
        <taxon>Euteleostomi</taxon>
        <taxon>Actinopterygii</taxon>
        <taxon>Neopterygii</taxon>
        <taxon>Teleostei</taxon>
        <taxon>Neoteleostei</taxon>
        <taxon>Acanthomorphata</taxon>
        <taxon>Zeiogadaria</taxon>
        <taxon>Gadariae</taxon>
        <taxon>Gadiformes</taxon>
        <taxon>Muraenolepidoidei</taxon>
        <taxon>Muraenolepididae</taxon>
        <taxon>Muraenolepis</taxon>
    </lineage>
</organism>
<dbReference type="EC" id="3.1.1.4" evidence="8"/>
<dbReference type="SUPFAM" id="SSF48619">
    <property type="entry name" value="Phospholipase A2, PLA2"/>
    <property type="match status" value="1"/>
</dbReference>
<dbReference type="PROSITE" id="PS00118">
    <property type="entry name" value="PA2_HIS"/>
    <property type="match status" value="1"/>
</dbReference>
<evidence type="ECO:0000256" key="9">
    <source>
        <dbReference type="SAM" id="MobiDB-lite"/>
    </source>
</evidence>
<evidence type="ECO:0000256" key="7">
    <source>
        <dbReference type="RuleBase" id="RU003654"/>
    </source>
</evidence>
<feature type="disulfide bond" evidence="6">
    <location>
        <begin position="211"/>
        <end position="222"/>
    </location>
</feature>
<evidence type="ECO:0000256" key="3">
    <source>
        <dbReference type="ARBA" id="ARBA00023157"/>
    </source>
</evidence>
<feature type="disulfide bond" evidence="6">
    <location>
        <begin position="161"/>
        <end position="177"/>
    </location>
</feature>
<evidence type="ECO:0000256" key="8">
    <source>
        <dbReference type="RuleBase" id="RU361236"/>
    </source>
</evidence>
<dbReference type="GO" id="GO:0005543">
    <property type="term" value="F:phospholipid binding"/>
    <property type="evidence" value="ECO:0007669"/>
    <property type="project" value="TreeGrafter"/>
</dbReference>
<dbReference type="PANTHER" id="PTHR11716">
    <property type="entry name" value="PHOSPHOLIPASE A2 FAMILY MEMBER"/>
    <property type="match status" value="1"/>
</dbReference>
<keyword evidence="3 6" id="KW-1015">Disulfide bond</keyword>
<feature type="compositionally biased region" description="Pro residues" evidence="9">
    <location>
        <begin position="38"/>
        <end position="53"/>
    </location>
</feature>
<comment type="subcellular location">
    <subcellularLocation>
        <location evidence="1 8">Secreted</location>
    </subcellularLocation>
</comment>
<dbReference type="AlphaFoldDB" id="A0A9Q0DWD1"/>
<feature type="compositionally biased region" description="Acidic residues" evidence="9">
    <location>
        <begin position="317"/>
        <end position="337"/>
    </location>
</feature>
<evidence type="ECO:0000256" key="4">
    <source>
        <dbReference type="PIRSR" id="PIRSR601211-1"/>
    </source>
</evidence>